<dbReference type="Proteomes" id="UP000029590">
    <property type="component" value="Unassembled WGS sequence"/>
</dbReference>
<evidence type="ECO:0000256" key="2">
    <source>
        <dbReference type="ARBA" id="ARBA00023002"/>
    </source>
</evidence>
<organism evidence="3 4">
    <name type="scientific">Burkholderia gladioli</name>
    <name type="common">Pseudomonas marginata</name>
    <name type="synonym">Phytomonas marginata</name>
    <dbReference type="NCBI Taxonomy" id="28095"/>
    <lineage>
        <taxon>Bacteria</taxon>
        <taxon>Pseudomonadati</taxon>
        <taxon>Pseudomonadota</taxon>
        <taxon>Betaproteobacteria</taxon>
        <taxon>Burkholderiales</taxon>
        <taxon>Burkholderiaceae</taxon>
        <taxon>Burkholderia</taxon>
    </lineage>
</organism>
<dbReference type="EMBL" id="JPGG01000016">
    <property type="protein sequence ID" value="KGC14068.1"/>
    <property type="molecule type" value="Genomic_DNA"/>
</dbReference>
<dbReference type="KEGG" id="bgo:BM43_5438"/>
<evidence type="ECO:0000313" key="3">
    <source>
        <dbReference type="EMBL" id="KGC14068.1"/>
    </source>
</evidence>
<reference evidence="3 4" key="1">
    <citation type="submission" date="2014-04" db="EMBL/GenBank/DDBJ databases">
        <authorList>
            <person name="Bishop-Lilly K.A."/>
            <person name="Broomall S.M."/>
            <person name="Chain P.S."/>
            <person name="Chertkov O."/>
            <person name="Coyne S.R."/>
            <person name="Daligault H.E."/>
            <person name="Davenport K.W."/>
            <person name="Erkkila T."/>
            <person name="Frey K.G."/>
            <person name="Gibbons H.S."/>
            <person name="Gu W."/>
            <person name="Jaissle J."/>
            <person name="Johnson S.L."/>
            <person name="Koroleva G.I."/>
            <person name="Ladner J.T."/>
            <person name="Lo C.-C."/>
            <person name="Minogue T.D."/>
            <person name="Munk C."/>
            <person name="Palacios G.F."/>
            <person name="Redden C.L."/>
            <person name="Rosenzweig C.N."/>
            <person name="Scholz M.B."/>
            <person name="Teshima H."/>
            <person name="Xu Y."/>
        </authorList>
    </citation>
    <scope>NUCLEOTIDE SEQUENCE [LARGE SCALE GENOMIC DNA]</scope>
    <source>
        <strain evidence="4">gladioli</strain>
    </source>
</reference>
<dbReference type="GO" id="GO:0016491">
    <property type="term" value="F:oxidoreductase activity"/>
    <property type="evidence" value="ECO:0007669"/>
    <property type="project" value="UniProtKB-KW"/>
</dbReference>
<dbReference type="Gene3D" id="3.40.50.720">
    <property type="entry name" value="NAD(P)-binding Rossmann-like Domain"/>
    <property type="match status" value="1"/>
</dbReference>
<dbReference type="PANTHER" id="PTHR43976">
    <property type="entry name" value="SHORT CHAIN DEHYDROGENASE"/>
    <property type="match status" value="1"/>
</dbReference>
<dbReference type="SUPFAM" id="SSF51735">
    <property type="entry name" value="NAD(P)-binding Rossmann-fold domains"/>
    <property type="match status" value="1"/>
</dbReference>
<keyword evidence="2" id="KW-0560">Oxidoreductase</keyword>
<evidence type="ECO:0000313" key="4">
    <source>
        <dbReference type="Proteomes" id="UP000029590"/>
    </source>
</evidence>
<accession>A0AAW3EZS6</accession>
<proteinExistence type="inferred from homology"/>
<sequence>MPFGIKVSCIYPGRFRTDFLDRSSVQYGDITIDDYAEFSAARIKSLDANNHQQAGDPQKFALAIVNLASNNEPPVWLAGGSEGYRVFVAKADALRDNAERWKDVSTALDVKD</sequence>
<dbReference type="AlphaFoldDB" id="A0AAW3EZS6"/>
<evidence type="ECO:0000256" key="1">
    <source>
        <dbReference type="ARBA" id="ARBA00006484"/>
    </source>
</evidence>
<comment type="caution">
    <text evidence="3">The sequence shown here is derived from an EMBL/GenBank/DDBJ whole genome shotgun (WGS) entry which is preliminary data.</text>
</comment>
<dbReference type="InterPro" id="IPR036291">
    <property type="entry name" value="NAD(P)-bd_dom_sf"/>
</dbReference>
<dbReference type="PANTHER" id="PTHR43976:SF16">
    <property type="entry name" value="SHORT-CHAIN DEHYDROGENASE_REDUCTASE FAMILY PROTEIN"/>
    <property type="match status" value="1"/>
</dbReference>
<name>A0AAW3EZS6_BURGA</name>
<protein>
    <submittedName>
        <fullName evidence="3">Short-chain dehydrogenase family protein</fullName>
    </submittedName>
</protein>
<gene>
    <name evidence="3" type="ORF">DM48_2328</name>
</gene>
<comment type="similarity">
    <text evidence="1">Belongs to the short-chain dehydrogenases/reductases (SDR) family.</text>
</comment>
<dbReference type="InterPro" id="IPR051911">
    <property type="entry name" value="SDR_oxidoreductase"/>
</dbReference>